<dbReference type="EMBL" id="VJMH01006151">
    <property type="protein sequence ID" value="KAF0691348.1"/>
    <property type="molecule type" value="Genomic_DNA"/>
</dbReference>
<organism evidence="2 3">
    <name type="scientific">Aphanomyces stellatus</name>
    <dbReference type="NCBI Taxonomy" id="120398"/>
    <lineage>
        <taxon>Eukaryota</taxon>
        <taxon>Sar</taxon>
        <taxon>Stramenopiles</taxon>
        <taxon>Oomycota</taxon>
        <taxon>Saprolegniomycetes</taxon>
        <taxon>Saprolegniales</taxon>
        <taxon>Verrucalvaceae</taxon>
        <taxon>Aphanomyces</taxon>
    </lineage>
</organism>
<sequence length="320" mass="35217">MACAAATATCRNRDILRVIFDFQRGIPKELVDLAPFHLLHAHSWLLADLLTVDAHVARFHAAFDPWLTQHDAHAPAALARLCQFWPSMVATILVHAAVTGNVPILRLLLATHKDAAGDVPRLASDLAARHGHLDGLRVLLAAGQTCTARAIDLASDAGHLHVVEFLHAADMGASTDAMDRAAANGHLDVVRFLHLHRAEGCTTAAMNSAARHGHMDVVRFLHHHRHEGGTSLALDWAAKYGHLEMVKFLHAHRYEGCTTKAMDGAIVQGHVEVVQFLHDHRTEGCTANALDRLVRDHLFYYLHLPMTQFLLAHGYKLKLV</sequence>
<dbReference type="InterPro" id="IPR036770">
    <property type="entry name" value="Ankyrin_rpt-contain_sf"/>
</dbReference>
<protein>
    <submittedName>
        <fullName evidence="2">Aste57867_17404 protein</fullName>
    </submittedName>
</protein>
<evidence type="ECO:0000313" key="1">
    <source>
        <dbReference type="EMBL" id="KAF0691348.1"/>
    </source>
</evidence>
<reference evidence="2 3" key="1">
    <citation type="submission" date="2019-03" db="EMBL/GenBank/DDBJ databases">
        <authorList>
            <person name="Gaulin E."/>
            <person name="Dumas B."/>
        </authorList>
    </citation>
    <scope>NUCLEOTIDE SEQUENCE [LARGE SCALE GENOMIC DNA]</scope>
    <source>
        <strain evidence="2">CBS 568.67</strain>
    </source>
</reference>
<dbReference type="InterPro" id="IPR002110">
    <property type="entry name" value="Ankyrin_rpt"/>
</dbReference>
<gene>
    <name evidence="2" type="primary">Aste57867_17404</name>
    <name evidence="1" type="ORF">As57867_017344</name>
    <name evidence="2" type="ORF">ASTE57867_17404</name>
</gene>
<reference evidence="1" key="2">
    <citation type="submission" date="2019-06" db="EMBL/GenBank/DDBJ databases">
        <title>Genomics analysis of Aphanomyces spp. identifies a new class of oomycete effector associated with host adaptation.</title>
        <authorList>
            <person name="Gaulin E."/>
        </authorList>
    </citation>
    <scope>NUCLEOTIDE SEQUENCE</scope>
    <source>
        <strain evidence="1">CBS 578.67</strain>
    </source>
</reference>
<dbReference type="InterPro" id="IPR052050">
    <property type="entry name" value="SecEffector_AnkRepeat"/>
</dbReference>
<dbReference type="Pfam" id="PF12796">
    <property type="entry name" value="Ank_2"/>
    <property type="match status" value="1"/>
</dbReference>
<dbReference type="PANTHER" id="PTHR46586:SF3">
    <property type="entry name" value="ANKYRIN REPEAT-CONTAINING PROTEIN"/>
    <property type="match status" value="1"/>
</dbReference>
<dbReference type="Proteomes" id="UP000332933">
    <property type="component" value="Unassembled WGS sequence"/>
</dbReference>
<dbReference type="AlphaFoldDB" id="A0A485LBA2"/>
<proteinExistence type="predicted"/>
<dbReference type="PANTHER" id="PTHR46586">
    <property type="entry name" value="ANKYRIN REPEAT-CONTAINING PROTEIN"/>
    <property type="match status" value="1"/>
</dbReference>
<accession>A0A485LBA2</accession>
<dbReference type="Gene3D" id="1.25.40.20">
    <property type="entry name" value="Ankyrin repeat-containing domain"/>
    <property type="match status" value="2"/>
</dbReference>
<dbReference type="SUPFAM" id="SSF48403">
    <property type="entry name" value="Ankyrin repeat"/>
    <property type="match status" value="1"/>
</dbReference>
<evidence type="ECO:0000313" key="2">
    <source>
        <dbReference type="EMBL" id="VFT94160.1"/>
    </source>
</evidence>
<dbReference type="OrthoDB" id="67499at2759"/>
<evidence type="ECO:0000313" key="3">
    <source>
        <dbReference type="Proteomes" id="UP000332933"/>
    </source>
</evidence>
<name>A0A485LBA2_9STRA</name>
<keyword evidence="3" id="KW-1185">Reference proteome</keyword>
<dbReference type="EMBL" id="CAADRA010006172">
    <property type="protein sequence ID" value="VFT94160.1"/>
    <property type="molecule type" value="Genomic_DNA"/>
</dbReference>